<keyword evidence="3" id="KW-0326">Glycosidase</keyword>
<keyword evidence="1 4" id="KW-0732">Signal</keyword>
<evidence type="ECO:0000256" key="3">
    <source>
        <dbReference type="ARBA" id="ARBA00023295"/>
    </source>
</evidence>
<dbReference type="GO" id="GO:0009277">
    <property type="term" value="C:fungal-type cell wall"/>
    <property type="evidence" value="ECO:0007669"/>
    <property type="project" value="TreeGrafter"/>
</dbReference>
<dbReference type="InterPro" id="IPR000757">
    <property type="entry name" value="Beta-glucanase-like"/>
</dbReference>
<protein>
    <recommendedName>
        <fullName evidence="5">GH16 domain-containing protein</fullName>
    </recommendedName>
</protein>
<evidence type="ECO:0000256" key="4">
    <source>
        <dbReference type="SAM" id="SignalP"/>
    </source>
</evidence>
<comment type="caution">
    <text evidence="6">The sequence shown here is derived from an EMBL/GenBank/DDBJ whole genome shotgun (WGS) entry which is preliminary data.</text>
</comment>
<dbReference type="PANTHER" id="PTHR10963:SF22">
    <property type="entry name" value="GLYCOSIDASE CRH2-RELATED"/>
    <property type="match status" value="1"/>
</dbReference>
<dbReference type="Gene3D" id="2.60.120.200">
    <property type="match status" value="1"/>
</dbReference>
<name>A0A367KGL0_RHIST</name>
<dbReference type="PANTHER" id="PTHR10963">
    <property type="entry name" value="GLYCOSYL HYDROLASE-RELATED"/>
    <property type="match status" value="1"/>
</dbReference>
<proteinExistence type="predicted"/>
<dbReference type="STRING" id="4846.A0A367KGL0"/>
<evidence type="ECO:0000313" key="6">
    <source>
        <dbReference type="EMBL" id="RCI01270.1"/>
    </source>
</evidence>
<evidence type="ECO:0000256" key="1">
    <source>
        <dbReference type="ARBA" id="ARBA00022729"/>
    </source>
</evidence>
<dbReference type="EMBL" id="PJQM01001755">
    <property type="protein sequence ID" value="RCI01270.1"/>
    <property type="molecule type" value="Genomic_DNA"/>
</dbReference>
<dbReference type="InterPro" id="IPR050546">
    <property type="entry name" value="Glycosyl_Hydrlase_16"/>
</dbReference>
<keyword evidence="7" id="KW-1185">Reference proteome</keyword>
<feature type="chain" id="PRO_5016654928" description="GH16 domain-containing protein" evidence="4">
    <location>
        <begin position="21"/>
        <end position="269"/>
    </location>
</feature>
<evidence type="ECO:0000313" key="7">
    <source>
        <dbReference type="Proteomes" id="UP000253551"/>
    </source>
</evidence>
<sequence>MLGSVISLAFSCLLFVNARAINSLTARDAKPDCKNYHTDFTKGISGWSEIAGATNWEVTKEGLKLKLIAPPNYSEKIDTSTPNKLKYNTAEGEGPTFNASSYMQYGRFSATLKSAKTGGAITAIILIADDKDEIDFELLGKGHKENEQVQSNYFWGKNIVYGKNGASHDVSGGSIFDSFHTYTVDWSPERIKWSVNGETVRTKTRNETKGEYPSSPARVQIGLWDGSKESGTAEWAHGPIEWKTIKEPVTAVIKEVTIECDPEHNNVIN</sequence>
<keyword evidence="2" id="KW-0378">Hydrolase</keyword>
<dbReference type="PROSITE" id="PS51762">
    <property type="entry name" value="GH16_2"/>
    <property type="match status" value="1"/>
</dbReference>
<evidence type="ECO:0000259" key="5">
    <source>
        <dbReference type="PROSITE" id="PS51762"/>
    </source>
</evidence>
<reference evidence="6 7" key="1">
    <citation type="journal article" date="2018" name="G3 (Bethesda)">
        <title>Phylogenetic and Phylogenomic Definition of Rhizopus Species.</title>
        <authorList>
            <person name="Gryganskyi A.P."/>
            <person name="Golan J."/>
            <person name="Dolatabadi S."/>
            <person name="Mondo S."/>
            <person name="Robb S."/>
            <person name="Idnurm A."/>
            <person name="Muszewska A."/>
            <person name="Steczkiewicz K."/>
            <person name="Masonjones S."/>
            <person name="Liao H.L."/>
            <person name="Gajdeczka M.T."/>
            <person name="Anike F."/>
            <person name="Vuek A."/>
            <person name="Anishchenko I.M."/>
            <person name="Voigt K."/>
            <person name="de Hoog G.S."/>
            <person name="Smith M.E."/>
            <person name="Heitman J."/>
            <person name="Vilgalys R."/>
            <person name="Stajich J.E."/>
        </authorList>
    </citation>
    <scope>NUCLEOTIDE SEQUENCE [LARGE SCALE GENOMIC DNA]</scope>
    <source>
        <strain evidence="6 7">LSU 92-RS-03</strain>
    </source>
</reference>
<dbReference type="AlphaFoldDB" id="A0A367KGL0"/>
<gene>
    <name evidence="6" type="ORF">CU098_010489</name>
</gene>
<feature type="signal peptide" evidence="4">
    <location>
        <begin position="1"/>
        <end position="20"/>
    </location>
</feature>
<dbReference type="GO" id="GO:0004553">
    <property type="term" value="F:hydrolase activity, hydrolyzing O-glycosyl compounds"/>
    <property type="evidence" value="ECO:0007669"/>
    <property type="project" value="InterPro"/>
</dbReference>
<organism evidence="6 7">
    <name type="scientific">Rhizopus stolonifer</name>
    <name type="common">Rhizopus nigricans</name>
    <dbReference type="NCBI Taxonomy" id="4846"/>
    <lineage>
        <taxon>Eukaryota</taxon>
        <taxon>Fungi</taxon>
        <taxon>Fungi incertae sedis</taxon>
        <taxon>Mucoromycota</taxon>
        <taxon>Mucoromycotina</taxon>
        <taxon>Mucoromycetes</taxon>
        <taxon>Mucorales</taxon>
        <taxon>Mucorineae</taxon>
        <taxon>Rhizopodaceae</taxon>
        <taxon>Rhizopus</taxon>
    </lineage>
</organism>
<dbReference type="Proteomes" id="UP000253551">
    <property type="component" value="Unassembled WGS sequence"/>
</dbReference>
<accession>A0A367KGL0</accession>
<dbReference type="GO" id="GO:0031505">
    <property type="term" value="P:fungal-type cell wall organization"/>
    <property type="evidence" value="ECO:0007669"/>
    <property type="project" value="TreeGrafter"/>
</dbReference>
<dbReference type="SUPFAM" id="SSF49899">
    <property type="entry name" value="Concanavalin A-like lectins/glucanases"/>
    <property type="match status" value="1"/>
</dbReference>
<dbReference type="OrthoDB" id="4781at2759"/>
<dbReference type="GO" id="GO:0016757">
    <property type="term" value="F:glycosyltransferase activity"/>
    <property type="evidence" value="ECO:0007669"/>
    <property type="project" value="TreeGrafter"/>
</dbReference>
<dbReference type="InterPro" id="IPR013320">
    <property type="entry name" value="ConA-like_dom_sf"/>
</dbReference>
<dbReference type="GO" id="GO:0005975">
    <property type="term" value="P:carbohydrate metabolic process"/>
    <property type="evidence" value="ECO:0007669"/>
    <property type="project" value="InterPro"/>
</dbReference>
<dbReference type="Pfam" id="PF00722">
    <property type="entry name" value="Glyco_hydro_16"/>
    <property type="match status" value="1"/>
</dbReference>
<feature type="domain" description="GH16" evidence="5">
    <location>
        <begin position="31"/>
        <end position="251"/>
    </location>
</feature>
<evidence type="ECO:0000256" key="2">
    <source>
        <dbReference type="ARBA" id="ARBA00022801"/>
    </source>
</evidence>